<evidence type="ECO:0000313" key="3">
    <source>
        <dbReference type="Proteomes" id="UP000326396"/>
    </source>
</evidence>
<evidence type="ECO:0000313" key="2">
    <source>
        <dbReference type="EMBL" id="KAD5960262.1"/>
    </source>
</evidence>
<gene>
    <name evidence="2" type="ORF">E3N88_11734</name>
</gene>
<protein>
    <submittedName>
        <fullName evidence="2">Uncharacterized protein</fullName>
    </submittedName>
</protein>
<comment type="caution">
    <text evidence="2">The sequence shown here is derived from an EMBL/GenBank/DDBJ whole genome shotgun (WGS) entry which is preliminary data.</text>
</comment>
<reference evidence="2 3" key="1">
    <citation type="submission" date="2019-05" db="EMBL/GenBank/DDBJ databases">
        <title>Mikania micrantha, genome provides insights into the molecular mechanism of rapid growth.</title>
        <authorList>
            <person name="Liu B."/>
        </authorList>
    </citation>
    <scope>NUCLEOTIDE SEQUENCE [LARGE SCALE GENOMIC DNA]</scope>
    <source>
        <strain evidence="2">NLD-2019</strain>
        <tissue evidence="2">Leaf</tissue>
    </source>
</reference>
<evidence type="ECO:0000256" key="1">
    <source>
        <dbReference type="SAM" id="MobiDB-lite"/>
    </source>
</evidence>
<organism evidence="2 3">
    <name type="scientific">Mikania micrantha</name>
    <name type="common">bitter vine</name>
    <dbReference type="NCBI Taxonomy" id="192012"/>
    <lineage>
        <taxon>Eukaryota</taxon>
        <taxon>Viridiplantae</taxon>
        <taxon>Streptophyta</taxon>
        <taxon>Embryophyta</taxon>
        <taxon>Tracheophyta</taxon>
        <taxon>Spermatophyta</taxon>
        <taxon>Magnoliopsida</taxon>
        <taxon>eudicotyledons</taxon>
        <taxon>Gunneridae</taxon>
        <taxon>Pentapetalae</taxon>
        <taxon>asterids</taxon>
        <taxon>campanulids</taxon>
        <taxon>Asterales</taxon>
        <taxon>Asteraceae</taxon>
        <taxon>Asteroideae</taxon>
        <taxon>Heliantheae alliance</taxon>
        <taxon>Eupatorieae</taxon>
        <taxon>Mikania</taxon>
    </lineage>
</organism>
<proteinExistence type="predicted"/>
<feature type="compositionally biased region" description="Acidic residues" evidence="1">
    <location>
        <begin position="77"/>
        <end position="99"/>
    </location>
</feature>
<sequence>MYVNSRQGKQRGIEFSLSAALHLMHKVQFMKQGVVELKQEAVELNYDDLENTLDEVPPDNINPFSFETQPLKVSQEMDVEDDEHMLPFDDDDDDDLDVL</sequence>
<keyword evidence="3" id="KW-1185">Reference proteome</keyword>
<dbReference type="Proteomes" id="UP000326396">
    <property type="component" value="Linkage Group LG14"/>
</dbReference>
<accession>A0A5N6P6J2</accession>
<feature type="region of interest" description="Disordered" evidence="1">
    <location>
        <begin position="73"/>
        <end position="99"/>
    </location>
</feature>
<name>A0A5N6P6J2_9ASTR</name>
<dbReference type="AlphaFoldDB" id="A0A5N6P6J2"/>
<dbReference type="EMBL" id="SZYD01000006">
    <property type="protein sequence ID" value="KAD5960262.1"/>
    <property type="molecule type" value="Genomic_DNA"/>
</dbReference>